<evidence type="ECO:0000313" key="4">
    <source>
        <dbReference type="EMBL" id="EIJ89553.1"/>
    </source>
</evidence>
<gene>
    <name evidence="4" type="ORF">NEQG_00323</name>
</gene>
<dbReference type="VEuPathDB" id="MicrosporidiaDB:NEQG_00323"/>
<organism evidence="4 5">
    <name type="scientific">Nematocida parisii (strain ERTm3)</name>
    <name type="common">Nematode killer fungus</name>
    <dbReference type="NCBI Taxonomy" id="935791"/>
    <lineage>
        <taxon>Eukaryota</taxon>
        <taxon>Fungi</taxon>
        <taxon>Fungi incertae sedis</taxon>
        <taxon>Microsporidia</taxon>
        <taxon>Nematocida</taxon>
    </lineage>
</organism>
<dbReference type="AlphaFoldDB" id="I3EK06"/>
<dbReference type="OMA" id="WVAAYFD"/>
<dbReference type="InParanoid" id="I3EK06"/>
<evidence type="ECO:0000259" key="3">
    <source>
        <dbReference type="Pfam" id="PF04825"/>
    </source>
</evidence>
<evidence type="ECO:0000256" key="2">
    <source>
        <dbReference type="ARBA" id="ARBA00023242"/>
    </source>
</evidence>
<dbReference type="Pfam" id="PF04825">
    <property type="entry name" value="Rad21_Rec8_N"/>
    <property type="match status" value="1"/>
</dbReference>
<dbReference type="OrthoDB" id="10071381at2759"/>
<reference evidence="4" key="1">
    <citation type="submission" date="2011-01" db="EMBL/GenBank/DDBJ databases">
        <title>The Genome Sequence of Nematocida parisii strain ERTm3.</title>
        <authorList>
            <consortium name="The Broad Institute Genome Sequencing Platform"/>
            <consortium name="The Broad Institute Genome Sequencing Center for Infectious Disease"/>
            <person name="Cuomo C."/>
            <person name="Troemel E."/>
            <person name="Young S.K."/>
            <person name="Zeng Q."/>
            <person name="Gargeya S."/>
            <person name="Fitzgerald M."/>
            <person name="Haas B."/>
            <person name="Abouelleil A."/>
            <person name="Alvarado L."/>
            <person name="Arachchi H.M."/>
            <person name="Berlin A."/>
            <person name="Chapman S.B."/>
            <person name="Gearin G."/>
            <person name="Goldberg J."/>
            <person name="Griggs A."/>
            <person name="Gujja S."/>
            <person name="Hansen M."/>
            <person name="Heiman D."/>
            <person name="Howarth C."/>
            <person name="Larimer J."/>
            <person name="Lui A."/>
            <person name="MacDonald P.J.P."/>
            <person name="McCowen C."/>
            <person name="Montmayeur A."/>
            <person name="Murphy C."/>
            <person name="Neiman D."/>
            <person name="Pearson M."/>
            <person name="Priest M."/>
            <person name="Roberts A."/>
            <person name="Saif S."/>
            <person name="Shea T."/>
            <person name="Sisk P."/>
            <person name="Stolte C."/>
            <person name="Sykes S."/>
            <person name="Wortman J."/>
            <person name="Nusbaum C."/>
            <person name="Birren B."/>
        </authorList>
    </citation>
    <scope>NUCLEOTIDE SEQUENCE</scope>
    <source>
        <strain evidence="4">ERTm3</strain>
    </source>
</reference>
<comment type="subcellular location">
    <subcellularLocation>
        <location evidence="1">Nucleus</location>
    </subcellularLocation>
</comment>
<dbReference type="EMBL" id="GL870876">
    <property type="protein sequence ID" value="EIJ89553.1"/>
    <property type="molecule type" value="Genomic_DNA"/>
</dbReference>
<sequence length="434" mass="48076">MFYAVNFLSNKGKLSAAWVAAYFDRRLSKSDIQQVDIEDTVNSIESGDVPELALRTSSHILLGLSKILFRKTKILYDECKELFICVKKKEPSDQQPSKLSKKKITYSIDIFKHMVLPNKSIESIEEEIEEGRGSIGGMLSFQDYSFSLNNISLSLAETISEIQAASEASAIILPEQHSIVLEDQSRRSHGETMQVGAISIDANLSAISIGDPSVMLDTILNSPVKPSRKRQESLIETKRQKIDQTTEIDSKCIKLIKHQAIKPFTEEAKRSHLPIVLQGIYTSLQKMHSSIGQQEINTGKKSEERQSIVMESTISELPGATQNLSSTTIDQIPAEASNASIEVPRGGETTFISAPGADMSFMPQNGDLSNESILGRESLSTQQISEDLLSSDRRTKAQAFMHLLRRVTDGSICVSQESSYGLCTINQRRQETVV</sequence>
<keyword evidence="5" id="KW-1185">Reference proteome</keyword>
<feature type="domain" description="Rad21/Rec8-like protein N-terminal" evidence="3">
    <location>
        <begin position="1"/>
        <end position="91"/>
    </location>
</feature>
<accession>I3EK06</accession>
<dbReference type="GO" id="GO:0008278">
    <property type="term" value="C:cohesin complex"/>
    <property type="evidence" value="ECO:0007669"/>
    <property type="project" value="InterPro"/>
</dbReference>
<dbReference type="HOGENOM" id="CLU_631761_0_0_1"/>
<proteinExistence type="predicted"/>
<keyword evidence="2" id="KW-0539">Nucleus</keyword>
<dbReference type="InterPro" id="IPR006910">
    <property type="entry name" value="Rad21_Rec8_N"/>
</dbReference>
<protein>
    <recommendedName>
        <fullName evidence="3">Rad21/Rec8-like protein N-terminal domain-containing protein</fullName>
    </recommendedName>
</protein>
<dbReference type="PANTHER" id="PTHR12585">
    <property type="entry name" value="SCC1 / RAD21 FAMILY MEMBER"/>
    <property type="match status" value="1"/>
</dbReference>
<dbReference type="GO" id="GO:0007062">
    <property type="term" value="P:sister chromatid cohesion"/>
    <property type="evidence" value="ECO:0007669"/>
    <property type="project" value="InterPro"/>
</dbReference>
<dbReference type="Proteomes" id="UP000002872">
    <property type="component" value="Unassembled WGS sequence"/>
</dbReference>
<dbReference type="GO" id="GO:0005634">
    <property type="term" value="C:nucleus"/>
    <property type="evidence" value="ECO:0007669"/>
    <property type="project" value="UniProtKB-SubCell"/>
</dbReference>
<dbReference type="GO" id="GO:0003682">
    <property type="term" value="F:chromatin binding"/>
    <property type="evidence" value="ECO:0007669"/>
    <property type="project" value="TreeGrafter"/>
</dbReference>
<dbReference type="STRING" id="935791.I3EK06"/>
<dbReference type="GO" id="GO:1990414">
    <property type="term" value="P:replication-born double-strand break repair via sister chromatid exchange"/>
    <property type="evidence" value="ECO:0007669"/>
    <property type="project" value="TreeGrafter"/>
</dbReference>
<name>I3EK06_NEMP3</name>
<dbReference type="PANTHER" id="PTHR12585:SF69">
    <property type="entry name" value="FI11703P"/>
    <property type="match status" value="1"/>
</dbReference>
<dbReference type="InterPro" id="IPR039781">
    <property type="entry name" value="Rad21/Rec8-like"/>
</dbReference>
<evidence type="ECO:0000313" key="5">
    <source>
        <dbReference type="Proteomes" id="UP000002872"/>
    </source>
</evidence>
<evidence type="ECO:0000256" key="1">
    <source>
        <dbReference type="ARBA" id="ARBA00004123"/>
    </source>
</evidence>